<keyword evidence="3" id="KW-1185">Reference proteome</keyword>
<feature type="region of interest" description="Disordered" evidence="1">
    <location>
        <begin position="1"/>
        <end position="23"/>
    </location>
</feature>
<name>A0ABP5IPG2_9ACTN</name>
<comment type="caution">
    <text evidence="2">The sequence shown here is derived from an EMBL/GenBank/DDBJ whole genome shotgun (WGS) entry which is preliminary data.</text>
</comment>
<feature type="compositionally biased region" description="Low complexity" evidence="1">
    <location>
        <begin position="13"/>
        <end position="23"/>
    </location>
</feature>
<evidence type="ECO:0000313" key="3">
    <source>
        <dbReference type="Proteomes" id="UP001500016"/>
    </source>
</evidence>
<accession>A0ABP5IPG2</accession>
<reference evidence="3" key="1">
    <citation type="journal article" date="2019" name="Int. J. Syst. Evol. Microbiol.">
        <title>The Global Catalogue of Microorganisms (GCM) 10K type strain sequencing project: providing services to taxonomists for standard genome sequencing and annotation.</title>
        <authorList>
            <consortium name="The Broad Institute Genomics Platform"/>
            <consortium name="The Broad Institute Genome Sequencing Center for Infectious Disease"/>
            <person name="Wu L."/>
            <person name="Ma J."/>
        </authorList>
    </citation>
    <scope>NUCLEOTIDE SEQUENCE [LARGE SCALE GENOMIC DNA]</scope>
    <source>
        <strain evidence="3">JCM 15478</strain>
    </source>
</reference>
<sequence length="90" mass="9530">MACVTDRRGLGLSGTRRAAATASRGVRGAVRRLAATSGSLLEGASRVDHKPCRHPVSSLALDRAGWVQSVNFLFTHDEGADAARLGERED</sequence>
<dbReference type="EMBL" id="BAAAPE010000030">
    <property type="protein sequence ID" value="GAA2104249.1"/>
    <property type="molecule type" value="Genomic_DNA"/>
</dbReference>
<protein>
    <submittedName>
        <fullName evidence="2">Uncharacterized protein</fullName>
    </submittedName>
</protein>
<organism evidence="2 3">
    <name type="scientific">Streptomyces albiaxialis</name>
    <dbReference type="NCBI Taxonomy" id="329523"/>
    <lineage>
        <taxon>Bacteria</taxon>
        <taxon>Bacillati</taxon>
        <taxon>Actinomycetota</taxon>
        <taxon>Actinomycetes</taxon>
        <taxon>Kitasatosporales</taxon>
        <taxon>Streptomycetaceae</taxon>
        <taxon>Streptomyces</taxon>
    </lineage>
</organism>
<evidence type="ECO:0000256" key="1">
    <source>
        <dbReference type="SAM" id="MobiDB-lite"/>
    </source>
</evidence>
<gene>
    <name evidence="2" type="ORF">GCM10009801_79730</name>
</gene>
<dbReference type="Proteomes" id="UP001500016">
    <property type="component" value="Unassembled WGS sequence"/>
</dbReference>
<proteinExistence type="predicted"/>
<evidence type="ECO:0000313" key="2">
    <source>
        <dbReference type="EMBL" id="GAA2104249.1"/>
    </source>
</evidence>